<evidence type="ECO:0000256" key="4">
    <source>
        <dbReference type="ARBA" id="ARBA00022747"/>
    </source>
</evidence>
<dbReference type="Gene3D" id="3.40.50.150">
    <property type="entry name" value="Vaccinia Virus protein VP39"/>
    <property type="match status" value="1"/>
</dbReference>
<dbReference type="GO" id="GO:0003886">
    <property type="term" value="F:DNA (cytosine-5-)-methyltransferase activity"/>
    <property type="evidence" value="ECO:0007669"/>
    <property type="project" value="UniProtKB-EC"/>
</dbReference>
<dbReference type="PANTHER" id="PTHR10629:SF52">
    <property type="entry name" value="DNA (CYTOSINE-5)-METHYLTRANSFERASE 1"/>
    <property type="match status" value="1"/>
</dbReference>
<dbReference type="InterPro" id="IPR050390">
    <property type="entry name" value="C5-Methyltransferase"/>
</dbReference>
<sequence length="421" mass="49352">MNYLDLFAGAGGLSEGFARLGYKGIAHIESNKSAAETLETRMAYYYLKEENKLDIYREYQKTYFLSVKERREQREKFLEKIPSYIKNSVINCEISYENLPFLFEKIDKQLEINRGKNLDVIIGGPPCQAYSVIGRSRTGSNNNNDKRHYLYKLYVEFLKKYKPKVFVFENVPGIYTAKNGKIFEDIQEKFDEAGYNIQSFDFNSFDFGVPQNRKRVIIMGFKKGLNVDDFKYPENKGNIYMVEDFLNDLPSIKSGEVYKDFKYRNKPTEALLYTKIRDKEDLLTHHISRPNNDRDLNIYRIAVELWNKKDERLKYSDLPDELITHKNTKSFLDRFKVVAGDLNYSQTIVAHIAKDGHYYIHPNMEENRSLSIREAARLQSFPDNYFFEGSRTSNFTQIGNAVPPLMAEYIAEWIKENVLII</sequence>
<proteinExistence type="inferred from homology"/>
<comment type="similarity">
    <text evidence="5 6">Belongs to the class I-like SAM-binding methyltransferase superfamily. C5-methyltransferase family.</text>
</comment>
<dbReference type="GO" id="GO:0003677">
    <property type="term" value="F:DNA binding"/>
    <property type="evidence" value="ECO:0007669"/>
    <property type="project" value="TreeGrafter"/>
</dbReference>
<dbReference type="AlphaFoldDB" id="A0A1U7M853"/>
<dbReference type="InterPro" id="IPR029063">
    <property type="entry name" value="SAM-dependent_MTases_sf"/>
</dbReference>
<dbReference type="Pfam" id="PF00145">
    <property type="entry name" value="DNA_methylase"/>
    <property type="match status" value="2"/>
</dbReference>
<dbReference type="InterPro" id="IPR031303">
    <property type="entry name" value="C5_meth_CS"/>
</dbReference>
<feature type="active site" evidence="5">
    <location>
        <position position="127"/>
    </location>
</feature>
<dbReference type="GO" id="GO:0044027">
    <property type="term" value="P:negative regulation of gene expression via chromosomal CpG island methylation"/>
    <property type="evidence" value="ECO:0007669"/>
    <property type="project" value="TreeGrafter"/>
</dbReference>
<accession>A0A1U7M853</accession>
<evidence type="ECO:0000313" key="8">
    <source>
        <dbReference type="EMBL" id="OLS03514.1"/>
    </source>
</evidence>
<evidence type="ECO:0000256" key="6">
    <source>
        <dbReference type="RuleBase" id="RU000416"/>
    </source>
</evidence>
<dbReference type="PRINTS" id="PR00105">
    <property type="entry name" value="C5METTRFRASE"/>
</dbReference>
<dbReference type="SUPFAM" id="SSF53335">
    <property type="entry name" value="S-adenosyl-L-methionine-dependent methyltransferases"/>
    <property type="match status" value="1"/>
</dbReference>
<evidence type="ECO:0000256" key="3">
    <source>
        <dbReference type="ARBA" id="ARBA00022691"/>
    </source>
</evidence>
<dbReference type="PANTHER" id="PTHR10629">
    <property type="entry name" value="CYTOSINE-SPECIFIC METHYLTRANSFERASE"/>
    <property type="match status" value="1"/>
</dbReference>
<evidence type="ECO:0000313" key="9">
    <source>
        <dbReference type="Proteomes" id="UP000186112"/>
    </source>
</evidence>
<dbReference type="GO" id="GO:0009307">
    <property type="term" value="P:DNA restriction-modification system"/>
    <property type="evidence" value="ECO:0007669"/>
    <property type="project" value="UniProtKB-KW"/>
</dbReference>
<keyword evidence="9" id="KW-1185">Reference proteome</keyword>
<evidence type="ECO:0000256" key="2">
    <source>
        <dbReference type="ARBA" id="ARBA00022679"/>
    </source>
</evidence>
<comment type="caution">
    <text evidence="8">The sequence shown here is derived from an EMBL/GenBank/DDBJ whole genome shotgun (WGS) entry which is preliminary data.</text>
</comment>
<dbReference type="GO" id="GO:0032259">
    <property type="term" value="P:methylation"/>
    <property type="evidence" value="ECO:0007669"/>
    <property type="project" value="UniProtKB-KW"/>
</dbReference>
<keyword evidence="2 5" id="KW-0808">Transferase</keyword>
<dbReference type="InterPro" id="IPR018117">
    <property type="entry name" value="C5_DNA_meth_AS"/>
</dbReference>
<reference evidence="8 9" key="1">
    <citation type="submission" date="2016-02" db="EMBL/GenBank/DDBJ databases">
        <title>Genome sequence of Tissierella creatinophila DSM 6911.</title>
        <authorList>
            <person name="Poehlein A."/>
            <person name="Daniel R."/>
        </authorList>
    </citation>
    <scope>NUCLEOTIDE SEQUENCE [LARGE SCALE GENOMIC DNA]</scope>
    <source>
        <strain evidence="8 9">DSM 6911</strain>
    </source>
</reference>
<comment type="catalytic activity">
    <reaction evidence="7">
        <text>a 2'-deoxycytidine in DNA + S-adenosyl-L-methionine = a 5-methyl-2'-deoxycytidine in DNA + S-adenosyl-L-homocysteine + H(+)</text>
        <dbReference type="Rhea" id="RHEA:13681"/>
        <dbReference type="Rhea" id="RHEA-COMP:11369"/>
        <dbReference type="Rhea" id="RHEA-COMP:11370"/>
        <dbReference type="ChEBI" id="CHEBI:15378"/>
        <dbReference type="ChEBI" id="CHEBI:57856"/>
        <dbReference type="ChEBI" id="CHEBI:59789"/>
        <dbReference type="ChEBI" id="CHEBI:85452"/>
        <dbReference type="ChEBI" id="CHEBI:85454"/>
        <dbReference type="EC" id="2.1.1.37"/>
    </reaction>
</comment>
<evidence type="ECO:0000256" key="5">
    <source>
        <dbReference type="PROSITE-ProRule" id="PRU01016"/>
    </source>
</evidence>
<keyword evidence="1 5" id="KW-0489">Methyltransferase</keyword>
<dbReference type="Gene3D" id="3.90.120.10">
    <property type="entry name" value="DNA Methylase, subunit A, domain 2"/>
    <property type="match status" value="1"/>
</dbReference>
<dbReference type="PROSITE" id="PS51679">
    <property type="entry name" value="SAM_MT_C5"/>
    <property type="match status" value="1"/>
</dbReference>
<evidence type="ECO:0000256" key="1">
    <source>
        <dbReference type="ARBA" id="ARBA00022603"/>
    </source>
</evidence>
<gene>
    <name evidence="8" type="primary">haeIIIM_1</name>
    <name evidence="8" type="ORF">TICRE_05080</name>
</gene>
<dbReference type="NCBIfam" id="TIGR00675">
    <property type="entry name" value="dcm"/>
    <property type="match status" value="1"/>
</dbReference>
<dbReference type="InterPro" id="IPR001525">
    <property type="entry name" value="C5_MeTfrase"/>
</dbReference>
<keyword evidence="3 5" id="KW-0949">S-adenosyl-L-methionine</keyword>
<evidence type="ECO:0000256" key="7">
    <source>
        <dbReference type="RuleBase" id="RU000417"/>
    </source>
</evidence>
<dbReference type="Proteomes" id="UP000186112">
    <property type="component" value="Unassembled WGS sequence"/>
</dbReference>
<dbReference type="EMBL" id="LTDM01000006">
    <property type="protein sequence ID" value="OLS03514.1"/>
    <property type="molecule type" value="Genomic_DNA"/>
</dbReference>
<dbReference type="PROSITE" id="PS00095">
    <property type="entry name" value="C5_MTASE_2"/>
    <property type="match status" value="1"/>
</dbReference>
<protein>
    <recommendedName>
        <fullName evidence="7">Cytosine-specific methyltransferase</fullName>
        <ecNumber evidence="7">2.1.1.37</ecNumber>
    </recommendedName>
</protein>
<keyword evidence="4" id="KW-0680">Restriction system</keyword>
<dbReference type="REBASE" id="193709">
    <property type="entry name" value="M.Tcr6911ORF5080P"/>
</dbReference>
<organism evidence="8 9">
    <name type="scientific">Tissierella creatinophila DSM 6911</name>
    <dbReference type="NCBI Taxonomy" id="1123403"/>
    <lineage>
        <taxon>Bacteria</taxon>
        <taxon>Bacillati</taxon>
        <taxon>Bacillota</taxon>
        <taxon>Tissierellia</taxon>
        <taxon>Tissierellales</taxon>
        <taxon>Tissierellaceae</taxon>
        <taxon>Tissierella</taxon>
    </lineage>
</organism>
<dbReference type="PROSITE" id="PS00094">
    <property type="entry name" value="C5_MTASE_1"/>
    <property type="match status" value="1"/>
</dbReference>
<name>A0A1U7M853_TISCR</name>
<dbReference type="OrthoDB" id="9813719at2"/>
<dbReference type="RefSeq" id="WP_075724804.1">
    <property type="nucleotide sequence ID" value="NZ_LTDM01000006.1"/>
</dbReference>
<dbReference type="EC" id="2.1.1.37" evidence="7"/>